<keyword evidence="1" id="KW-0143">Chaperone</keyword>
<keyword evidence="3" id="KW-1185">Reference proteome</keyword>
<dbReference type="GO" id="GO:0006457">
    <property type="term" value="P:protein folding"/>
    <property type="evidence" value="ECO:0007669"/>
    <property type="project" value="TreeGrafter"/>
</dbReference>
<evidence type="ECO:0000313" key="3">
    <source>
        <dbReference type="Proteomes" id="UP001515500"/>
    </source>
</evidence>
<accession>A0AB40CQD2</accession>
<name>A0AB40CQD2_DIOCR</name>
<dbReference type="AlphaFoldDB" id="A0AB40CQD2"/>
<protein>
    <submittedName>
        <fullName evidence="4">BAG family molecular chaperone regulator 7-like</fullName>
    </submittedName>
</protein>
<dbReference type="Proteomes" id="UP001515500">
    <property type="component" value="Chromosome 16"/>
</dbReference>
<dbReference type="InterPro" id="IPR040400">
    <property type="entry name" value="BAG5/6/7/8"/>
</dbReference>
<evidence type="ECO:0000313" key="4">
    <source>
        <dbReference type="RefSeq" id="XP_039142256.1"/>
    </source>
</evidence>
<dbReference type="GO" id="GO:0009506">
    <property type="term" value="C:plasmodesma"/>
    <property type="evidence" value="ECO:0007669"/>
    <property type="project" value="TreeGrafter"/>
</dbReference>
<gene>
    <name evidence="4" type="primary">LOC120279390</name>
</gene>
<dbReference type="PANTHER" id="PTHR33322:SF3">
    <property type="entry name" value="BAG FAMILY MOLECULAR CHAPERONE REGULATOR 7"/>
    <property type="match status" value="1"/>
</dbReference>
<organism evidence="3 4">
    <name type="scientific">Dioscorea cayennensis subsp. rotundata</name>
    <name type="common">White Guinea yam</name>
    <name type="synonym">Dioscorea rotundata</name>
    <dbReference type="NCBI Taxonomy" id="55577"/>
    <lineage>
        <taxon>Eukaryota</taxon>
        <taxon>Viridiplantae</taxon>
        <taxon>Streptophyta</taxon>
        <taxon>Embryophyta</taxon>
        <taxon>Tracheophyta</taxon>
        <taxon>Spermatophyta</taxon>
        <taxon>Magnoliopsida</taxon>
        <taxon>Liliopsida</taxon>
        <taxon>Dioscoreales</taxon>
        <taxon>Dioscoreaceae</taxon>
        <taxon>Dioscorea</taxon>
    </lineage>
</organism>
<feature type="compositionally biased region" description="Basic and acidic residues" evidence="2">
    <location>
        <begin position="176"/>
        <end position="185"/>
    </location>
</feature>
<sequence>MSFYKRFELMDPFSRLFFYRETSIFKHSHHPSIDDLEDELGLALDLLNPISIPTPSPFHFPLGFFECAADLVLSDRMEAQLRQEETKAHLQSLSDRVAQLELDFFREMRVKPVDYGRRCRWMTEFKGGERDGMDQKYKWIEAKREGDKNVKWMAGISSKGEPSSRAYTFPSSMAPRHSDAKEKMGKKQTGTSITKRVLEIEEPVNPGCIMLKKAFAKRPFGHYKGKRKEHSPQDAALLIQMSFRSHLVRRAQMLHGLREVAIAKAKLKEIRALFSNFSYRRRIENNAEERQRFSEKIIVLLLTIDVLEGVDYIIRAAKRSMTMELEAMLEVVDPQPPGRLGSMKRRQFDLPAGQSISKEMALGVEEVVQMLDEEGIHQR</sequence>
<dbReference type="PANTHER" id="PTHR33322">
    <property type="entry name" value="BAG DOMAIN CONTAINING PROTEIN, EXPRESSED"/>
    <property type="match status" value="1"/>
</dbReference>
<proteinExistence type="predicted"/>
<feature type="region of interest" description="Disordered" evidence="2">
    <location>
        <begin position="161"/>
        <end position="191"/>
    </location>
</feature>
<evidence type="ECO:0000256" key="1">
    <source>
        <dbReference type="ARBA" id="ARBA00023186"/>
    </source>
</evidence>
<dbReference type="GeneID" id="120279390"/>
<dbReference type="RefSeq" id="XP_039142256.1">
    <property type="nucleotide sequence ID" value="XM_039286322.1"/>
</dbReference>
<reference evidence="4" key="1">
    <citation type="submission" date="2025-08" db="UniProtKB">
        <authorList>
            <consortium name="RefSeq"/>
        </authorList>
    </citation>
    <scope>IDENTIFICATION</scope>
</reference>
<evidence type="ECO:0000256" key="2">
    <source>
        <dbReference type="SAM" id="MobiDB-lite"/>
    </source>
</evidence>